<dbReference type="InterPro" id="IPR036770">
    <property type="entry name" value="Ankyrin_rpt-contain_sf"/>
</dbReference>
<dbReference type="InterPro" id="IPR002110">
    <property type="entry name" value="Ankyrin_rpt"/>
</dbReference>
<accession>A0ABT6XS24</accession>
<evidence type="ECO:0000313" key="5">
    <source>
        <dbReference type="Proteomes" id="UP001230035"/>
    </source>
</evidence>
<organism evidence="4 5">
    <name type="scientific">Flavobacterium sedimenticola</name>
    <dbReference type="NCBI Taxonomy" id="3043286"/>
    <lineage>
        <taxon>Bacteria</taxon>
        <taxon>Pseudomonadati</taxon>
        <taxon>Bacteroidota</taxon>
        <taxon>Flavobacteriia</taxon>
        <taxon>Flavobacteriales</taxon>
        <taxon>Flavobacteriaceae</taxon>
        <taxon>Flavobacterium</taxon>
    </lineage>
</organism>
<keyword evidence="5" id="KW-1185">Reference proteome</keyword>
<reference evidence="4 5" key="1">
    <citation type="submission" date="2023-05" db="EMBL/GenBank/DDBJ databases">
        <title>Flavobacterium sedimenti sp. nov., isolated from the sediment.</title>
        <authorList>
            <person name="Wu N."/>
        </authorList>
    </citation>
    <scope>NUCLEOTIDE SEQUENCE [LARGE SCALE GENOMIC DNA]</scope>
    <source>
        <strain evidence="4 5">YZ-48</strain>
    </source>
</reference>
<evidence type="ECO:0000256" key="3">
    <source>
        <dbReference type="PROSITE-ProRule" id="PRU00023"/>
    </source>
</evidence>
<dbReference type="Pfam" id="PF12796">
    <property type="entry name" value="Ank_2"/>
    <property type="match status" value="1"/>
</dbReference>
<feature type="repeat" description="ANK" evidence="3">
    <location>
        <begin position="125"/>
        <end position="157"/>
    </location>
</feature>
<feature type="repeat" description="ANK" evidence="3">
    <location>
        <begin position="92"/>
        <end position="124"/>
    </location>
</feature>
<keyword evidence="1" id="KW-0677">Repeat</keyword>
<comment type="caution">
    <text evidence="4">The sequence shown here is derived from an EMBL/GenBank/DDBJ whole genome shotgun (WGS) entry which is preliminary data.</text>
</comment>
<dbReference type="PROSITE" id="PS50088">
    <property type="entry name" value="ANK_REPEAT"/>
    <property type="match status" value="3"/>
</dbReference>
<protein>
    <submittedName>
        <fullName evidence="4">Ankyrin repeat domain-containing protein</fullName>
    </submittedName>
</protein>
<evidence type="ECO:0000313" key="4">
    <source>
        <dbReference type="EMBL" id="MDI9257890.1"/>
    </source>
</evidence>
<dbReference type="PANTHER" id="PTHR24171">
    <property type="entry name" value="ANKYRIN REPEAT DOMAIN-CONTAINING PROTEIN 39-RELATED"/>
    <property type="match status" value="1"/>
</dbReference>
<name>A0ABT6XS24_9FLAO</name>
<proteinExistence type="predicted"/>
<dbReference type="EMBL" id="JASGBP010000007">
    <property type="protein sequence ID" value="MDI9257890.1"/>
    <property type="molecule type" value="Genomic_DNA"/>
</dbReference>
<dbReference type="PRINTS" id="PR01415">
    <property type="entry name" value="ANKYRIN"/>
</dbReference>
<dbReference type="SUPFAM" id="SSF48403">
    <property type="entry name" value="Ankyrin repeat"/>
    <property type="match status" value="1"/>
</dbReference>
<gene>
    <name evidence="4" type="ORF">QHT84_10745</name>
</gene>
<evidence type="ECO:0000256" key="2">
    <source>
        <dbReference type="ARBA" id="ARBA00023043"/>
    </source>
</evidence>
<keyword evidence="2 3" id="KW-0040">ANK repeat</keyword>
<sequence>MKPKILHFVVILLCYHIVIYSQENKTPNTLLLEASLHGNVQEIKKAIQLGADVNSKNNNGDTPLNMVAKLSYYKLVKYFIELGADVNTSNNDKLSPLHWGVEYNNVKIVKILLENGANVDARDSINETPLHYAGWTGNYESAKLLLKYGANPYANNNTGVTPLDLTIRQEHKKVEKLFQKARFRKLKG</sequence>
<dbReference type="Proteomes" id="UP001230035">
    <property type="component" value="Unassembled WGS sequence"/>
</dbReference>
<evidence type="ECO:0000256" key="1">
    <source>
        <dbReference type="ARBA" id="ARBA00022737"/>
    </source>
</evidence>
<dbReference type="PROSITE" id="PS50297">
    <property type="entry name" value="ANK_REP_REGION"/>
    <property type="match status" value="3"/>
</dbReference>
<feature type="repeat" description="ANK" evidence="3">
    <location>
        <begin position="59"/>
        <end position="91"/>
    </location>
</feature>
<dbReference type="SMART" id="SM00248">
    <property type="entry name" value="ANK"/>
    <property type="match status" value="4"/>
</dbReference>
<dbReference type="RefSeq" id="WP_283239567.1">
    <property type="nucleotide sequence ID" value="NZ_JASGBP010000007.1"/>
</dbReference>
<dbReference type="Gene3D" id="1.25.40.20">
    <property type="entry name" value="Ankyrin repeat-containing domain"/>
    <property type="match status" value="3"/>
</dbReference>